<evidence type="ECO:0000313" key="2">
    <source>
        <dbReference type="EMBL" id="KAK6640957.1"/>
    </source>
</evidence>
<accession>A0ABR1BC98</accession>
<dbReference type="Proteomes" id="UP001359485">
    <property type="component" value="Unassembled WGS sequence"/>
</dbReference>
<protein>
    <submittedName>
        <fullName evidence="2">Uncharacterized protein</fullName>
    </submittedName>
</protein>
<comment type="caution">
    <text evidence="2">The sequence shown here is derived from an EMBL/GenBank/DDBJ whole genome shotgun (WGS) entry which is preliminary data.</text>
</comment>
<dbReference type="EMBL" id="JAWJWF010000001">
    <property type="protein sequence ID" value="KAK6640957.1"/>
    <property type="molecule type" value="Genomic_DNA"/>
</dbReference>
<proteinExistence type="predicted"/>
<sequence>MLTTALRLPGVKQKRKEGKLKTCGDVQAGRQTDRRTDGRTDRRQVEEFSLGVRPSVYTRIQNPRREGRRKSSSEQDDSPRKSSMTRIFSFLLITLTFQLLINIKAKGVEETERVQGVTPKSDAADEH</sequence>
<organism evidence="2 3">
    <name type="scientific">Polyplax serrata</name>
    <name type="common">Common mouse louse</name>
    <dbReference type="NCBI Taxonomy" id="468196"/>
    <lineage>
        <taxon>Eukaryota</taxon>
        <taxon>Metazoa</taxon>
        <taxon>Ecdysozoa</taxon>
        <taxon>Arthropoda</taxon>
        <taxon>Hexapoda</taxon>
        <taxon>Insecta</taxon>
        <taxon>Pterygota</taxon>
        <taxon>Neoptera</taxon>
        <taxon>Paraneoptera</taxon>
        <taxon>Psocodea</taxon>
        <taxon>Troctomorpha</taxon>
        <taxon>Phthiraptera</taxon>
        <taxon>Anoplura</taxon>
        <taxon>Polyplacidae</taxon>
        <taxon>Polyplax</taxon>
    </lineage>
</organism>
<reference evidence="2 3" key="1">
    <citation type="submission" date="2023-09" db="EMBL/GenBank/DDBJ databases">
        <title>Genomes of two closely related lineages of the louse Polyplax serrata with different host specificities.</title>
        <authorList>
            <person name="Martinu J."/>
            <person name="Tarabai H."/>
            <person name="Stefka J."/>
            <person name="Hypsa V."/>
        </authorList>
    </citation>
    <scope>NUCLEOTIDE SEQUENCE [LARGE SCALE GENOMIC DNA]</scope>
    <source>
        <strain evidence="2">98ZLc_SE</strain>
    </source>
</reference>
<gene>
    <name evidence="2" type="ORF">RUM44_012655</name>
</gene>
<keyword evidence="3" id="KW-1185">Reference proteome</keyword>
<feature type="compositionally biased region" description="Basic and acidic residues" evidence="1">
    <location>
        <begin position="31"/>
        <end position="46"/>
    </location>
</feature>
<evidence type="ECO:0000256" key="1">
    <source>
        <dbReference type="SAM" id="MobiDB-lite"/>
    </source>
</evidence>
<evidence type="ECO:0000313" key="3">
    <source>
        <dbReference type="Proteomes" id="UP001359485"/>
    </source>
</evidence>
<name>A0ABR1BC98_POLSC</name>
<feature type="compositionally biased region" description="Basic and acidic residues" evidence="1">
    <location>
        <begin position="63"/>
        <end position="80"/>
    </location>
</feature>
<feature type="region of interest" description="Disordered" evidence="1">
    <location>
        <begin position="1"/>
        <end position="82"/>
    </location>
</feature>